<comment type="caution">
    <text evidence="3">The sequence shown here is derived from an EMBL/GenBank/DDBJ whole genome shotgun (WGS) entry which is preliminary data.</text>
</comment>
<evidence type="ECO:0000259" key="2">
    <source>
        <dbReference type="Pfam" id="PF06713"/>
    </source>
</evidence>
<dbReference type="GO" id="GO:0030153">
    <property type="term" value="P:bacteriocin immunity"/>
    <property type="evidence" value="ECO:0007669"/>
    <property type="project" value="InterPro"/>
</dbReference>
<dbReference type="Proteomes" id="UP000289734">
    <property type="component" value="Unassembled WGS sequence"/>
</dbReference>
<dbReference type="OrthoDB" id="1261156at2"/>
<evidence type="ECO:0000313" key="3">
    <source>
        <dbReference type="EMBL" id="RXR35615.1"/>
    </source>
</evidence>
<feature type="transmembrane region" description="Helical" evidence="1">
    <location>
        <begin position="7"/>
        <end position="25"/>
    </location>
</feature>
<feature type="domain" description="Uncharacterized protein YyaB-like PH" evidence="2">
    <location>
        <begin position="67"/>
        <end position="122"/>
    </location>
</feature>
<keyword evidence="1" id="KW-0812">Transmembrane</keyword>
<name>A0A4Q1L0C0_9FLAO</name>
<keyword evidence="1" id="KW-1133">Transmembrane helix</keyword>
<accession>A0A4Q1L0C0</accession>
<dbReference type="InterPro" id="IPR009589">
    <property type="entry name" value="PH_YyaB-like"/>
</dbReference>
<dbReference type="AlphaFoldDB" id="A0A4Q1L0C0"/>
<organism evidence="3 4">
    <name type="scientific">Flavobacterium piscinae</name>
    <dbReference type="NCBI Taxonomy" id="2506424"/>
    <lineage>
        <taxon>Bacteria</taxon>
        <taxon>Pseudomonadati</taxon>
        <taxon>Bacteroidota</taxon>
        <taxon>Flavobacteriia</taxon>
        <taxon>Flavobacteriales</taxon>
        <taxon>Flavobacteriaceae</taxon>
        <taxon>Flavobacterium</taxon>
    </lineage>
</organism>
<dbReference type="Pfam" id="PF06713">
    <property type="entry name" value="bPH_4"/>
    <property type="match status" value="1"/>
</dbReference>
<feature type="transmembrane region" description="Helical" evidence="1">
    <location>
        <begin position="31"/>
        <end position="50"/>
    </location>
</feature>
<dbReference type="RefSeq" id="WP_129463034.1">
    <property type="nucleotide sequence ID" value="NZ_JACSXZ010000001.1"/>
</dbReference>
<protein>
    <recommendedName>
        <fullName evidence="2">Uncharacterized protein YyaB-like PH domain-containing protein</fullName>
    </recommendedName>
</protein>
<keyword evidence="4" id="KW-1185">Reference proteome</keyword>
<dbReference type="EMBL" id="SBKQ01000001">
    <property type="protein sequence ID" value="RXR35615.1"/>
    <property type="molecule type" value="Genomic_DNA"/>
</dbReference>
<proteinExistence type="predicted"/>
<evidence type="ECO:0000313" key="4">
    <source>
        <dbReference type="Proteomes" id="UP000289734"/>
    </source>
</evidence>
<evidence type="ECO:0000256" key="1">
    <source>
        <dbReference type="SAM" id="Phobius"/>
    </source>
</evidence>
<gene>
    <name evidence="3" type="ORF">EQG68_01585</name>
</gene>
<keyword evidence="1" id="KW-0472">Membrane</keyword>
<sequence>MKTFRSKIDWWLILLIVGIFSYPIVEGIQTHQYALSITMISILIVMFWMFSKIKYVIDGTILKVWWIKIDVHSIKRIYKTNNPLSSPALSLDRIAIVYNTYVEVLISPKLKKEFVEELLKINPSINVEI</sequence>
<reference evidence="4" key="1">
    <citation type="submission" date="2019-01" db="EMBL/GenBank/DDBJ databases">
        <title>Cytophagaceae bacterium strain CAR-16.</title>
        <authorList>
            <person name="Chen W.-M."/>
        </authorList>
    </citation>
    <scope>NUCLEOTIDE SEQUENCE [LARGE SCALE GENOMIC DNA]</scope>
    <source>
        <strain evidence="4">ICH-30</strain>
    </source>
</reference>